<dbReference type="GO" id="GO:0004792">
    <property type="term" value="F:thiosulfate-cyanide sulfurtransferase activity"/>
    <property type="evidence" value="ECO:0007669"/>
    <property type="project" value="TreeGrafter"/>
</dbReference>
<dbReference type="Pfam" id="PF00581">
    <property type="entry name" value="Rhodanese"/>
    <property type="match status" value="1"/>
</dbReference>
<dbReference type="SMART" id="SM00450">
    <property type="entry name" value="RHOD"/>
    <property type="match status" value="1"/>
</dbReference>
<proteinExistence type="predicted"/>
<protein>
    <submittedName>
        <fullName evidence="2">Rhodanese-like protein</fullName>
    </submittedName>
</protein>
<gene>
    <name evidence="2" type="ORF">M501DRAFT_995740</name>
</gene>
<dbReference type="OrthoDB" id="566238at2759"/>
<organism evidence="2 3">
    <name type="scientific">Patellaria atrata CBS 101060</name>
    <dbReference type="NCBI Taxonomy" id="1346257"/>
    <lineage>
        <taxon>Eukaryota</taxon>
        <taxon>Fungi</taxon>
        <taxon>Dikarya</taxon>
        <taxon>Ascomycota</taxon>
        <taxon>Pezizomycotina</taxon>
        <taxon>Dothideomycetes</taxon>
        <taxon>Dothideomycetes incertae sedis</taxon>
        <taxon>Patellariales</taxon>
        <taxon>Patellariaceae</taxon>
        <taxon>Patellaria</taxon>
    </lineage>
</organism>
<evidence type="ECO:0000259" key="1">
    <source>
        <dbReference type="PROSITE" id="PS50206"/>
    </source>
</evidence>
<reference evidence="2" key="1">
    <citation type="journal article" date="2020" name="Stud. Mycol.">
        <title>101 Dothideomycetes genomes: a test case for predicting lifestyles and emergence of pathogens.</title>
        <authorList>
            <person name="Haridas S."/>
            <person name="Albert R."/>
            <person name="Binder M."/>
            <person name="Bloem J."/>
            <person name="Labutti K."/>
            <person name="Salamov A."/>
            <person name="Andreopoulos B."/>
            <person name="Baker S."/>
            <person name="Barry K."/>
            <person name="Bills G."/>
            <person name="Bluhm B."/>
            <person name="Cannon C."/>
            <person name="Castanera R."/>
            <person name="Culley D."/>
            <person name="Daum C."/>
            <person name="Ezra D."/>
            <person name="Gonzalez J."/>
            <person name="Henrissat B."/>
            <person name="Kuo A."/>
            <person name="Liang C."/>
            <person name="Lipzen A."/>
            <person name="Lutzoni F."/>
            <person name="Magnuson J."/>
            <person name="Mondo S."/>
            <person name="Nolan M."/>
            <person name="Ohm R."/>
            <person name="Pangilinan J."/>
            <person name="Park H.-J."/>
            <person name="Ramirez L."/>
            <person name="Alfaro M."/>
            <person name="Sun H."/>
            <person name="Tritt A."/>
            <person name="Yoshinaga Y."/>
            <person name="Zwiers L.-H."/>
            <person name="Turgeon B."/>
            <person name="Goodwin S."/>
            <person name="Spatafora J."/>
            <person name="Crous P."/>
            <person name="Grigoriev I."/>
        </authorList>
    </citation>
    <scope>NUCLEOTIDE SEQUENCE</scope>
    <source>
        <strain evidence="2">CBS 101060</strain>
    </source>
</reference>
<evidence type="ECO:0000313" key="3">
    <source>
        <dbReference type="Proteomes" id="UP000799429"/>
    </source>
</evidence>
<dbReference type="InterPro" id="IPR001763">
    <property type="entry name" value="Rhodanese-like_dom"/>
</dbReference>
<name>A0A9P4S765_9PEZI</name>
<dbReference type="InterPro" id="IPR036873">
    <property type="entry name" value="Rhodanese-like_dom_sf"/>
</dbReference>
<sequence>MPPSRLVPRFSLPTTPLSSFPRSVARSISICKGTIHTVPGAIDARAGIRNQGWIRRAGAVGQGQVRWHSAPPTGSKVYDFEEISGIVEEGGEGKERVLVDVREPHELEQGRIPTAHNLPLQTHPDAIFLPAEEFEAQFGFPKPRAEQEIVFYCKAGVRSSAAAQLALRAGYQKVGEYRGSWLDWQRKGGEIEGGNS</sequence>
<dbReference type="PANTHER" id="PTHR44086">
    <property type="entry name" value="THIOSULFATE SULFURTRANSFERASE RDL2, MITOCHONDRIAL-RELATED"/>
    <property type="match status" value="1"/>
</dbReference>
<feature type="domain" description="Rhodanese" evidence="1">
    <location>
        <begin position="92"/>
        <end position="193"/>
    </location>
</feature>
<evidence type="ECO:0000313" key="2">
    <source>
        <dbReference type="EMBL" id="KAF2837199.1"/>
    </source>
</evidence>
<dbReference type="Gene3D" id="3.40.250.10">
    <property type="entry name" value="Rhodanese-like domain"/>
    <property type="match status" value="1"/>
</dbReference>
<dbReference type="PROSITE" id="PS50206">
    <property type="entry name" value="RHODANESE_3"/>
    <property type="match status" value="1"/>
</dbReference>
<dbReference type="AlphaFoldDB" id="A0A9P4S765"/>
<dbReference type="SUPFAM" id="SSF52821">
    <property type="entry name" value="Rhodanese/Cell cycle control phosphatase"/>
    <property type="match status" value="1"/>
</dbReference>
<dbReference type="EMBL" id="MU006100">
    <property type="protein sequence ID" value="KAF2837199.1"/>
    <property type="molecule type" value="Genomic_DNA"/>
</dbReference>
<dbReference type="PANTHER" id="PTHR44086:SF10">
    <property type="entry name" value="THIOSULFATE SULFURTRANSFERASE_RHODANESE-LIKE DOMAIN-CONTAINING PROTEIN 3"/>
    <property type="match status" value="1"/>
</dbReference>
<dbReference type="CDD" id="cd01519">
    <property type="entry name" value="RHOD_HSP67B2"/>
    <property type="match status" value="1"/>
</dbReference>
<dbReference type="GO" id="GO:0005739">
    <property type="term" value="C:mitochondrion"/>
    <property type="evidence" value="ECO:0007669"/>
    <property type="project" value="TreeGrafter"/>
</dbReference>
<accession>A0A9P4S765</accession>
<dbReference type="Proteomes" id="UP000799429">
    <property type="component" value="Unassembled WGS sequence"/>
</dbReference>
<comment type="caution">
    <text evidence="2">The sequence shown here is derived from an EMBL/GenBank/DDBJ whole genome shotgun (WGS) entry which is preliminary data.</text>
</comment>
<keyword evidence="3" id="KW-1185">Reference proteome</keyword>